<proteinExistence type="predicted"/>
<comment type="caution">
    <text evidence="1">The sequence shown here is derived from an EMBL/GenBank/DDBJ whole genome shotgun (WGS) entry which is preliminary data.</text>
</comment>
<dbReference type="AlphaFoldDB" id="X1U0Z4"/>
<organism evidence="1">
    <name type="scientific">marine sediment metagenome</name>
    <dbReference type="NCBI Taxonomy" id="412755"/>
    <lineage>
        <taxon>unclassified sequences</taxon>
        <taxon>metagenomes</taxon>
        <taxon>ecological metagenomes</taxon>
    </lineage>
</organism>
<dbReference type="EMBL" id="BARW01025674">
    <property type="protein sequence ID" value="GAJ11189.1"/>
    <property type="molecule type" value="Genomic_DNA"/>
</dbReference>
<accession>X1U0Z4</accession>
<evidence type="ECO:0000313" key="1">
    <source>
        <dbReference type="EMBL" id="GAJ11189.1"/>
    </source>
</evidence>
<reference evidence="1" key="1">
    <citation type="journal article" date="2014" name="Front. Microbiol.">
        <title>High frequency of phylogenetically diverse reductive dehalogenase-homologous genes in deep subseafloor sedimentary metagenomes.</title>
        <authorList>
            <person name="Kawai M."/>
            <person name="Futagami T."/>
            <person name="Toyoda A."/>
            <person name="Takaki Y."/>
            <person name="Nishi S."/>
            <person name="Hori S."/>
            <person name="Arai W."/>
            <person name="Tsubouchi T."/>
            <person name="Morono Y."/>
            <person name="Uchiyama I."/>
            <person name="Ito T."/>
            <person name="Fujiyama A."/>
            <person name="Inagaki F."/>
            <person name="Takami H."/>
        </authorList>
    </citation>
    <scope>NUCLEOTIDE SEQUENCE</scope>
    <source>
        <strain evidence="1">Expedition CK06-06</strain>
    </source>
</reference>
<protein>
    <submittedName>
        <fullName evidence="1">Uncharacterized protein</fullName>
    </submittedName>
</protein>
<gene>
    <name evidence="1" type="ORF">S12H4_42029</name>
</gene>
<feature type="non-terminal residue" evidence="1">
    <location>
        <position position="129"/>
    </location>
</feature>
<name>X1U0Z4_9ZZZZ</name>
<sequence>MRRIKTVIDDRSYDLLQRQFDNTEQGAGFILDAWPVVYEDTLERVVKSYTRDELKLIIDVFNATMIMPEQAGFMLLAEVMEGIKRNELDVKWKVSESEIVDKLRGLGAFDAACLGMWAHSYWYSGAGEV</sequence>